<dbReference type="EMBL" id="JABFUD020000008">
    <property type="protein sequence ID" value="KAI5076774.1"/>
    <property type="molecule type" value="Genomic_DNA"/>
</dbReference>
<comment type="caution">
    <text evidence="2">The sequence shown here is derived from an EMBL/GenBank/DDBJ whole genome shotgun (WGS) entry which is preliminary data.</text>
</comment>
<accession>A0A9D4UZC2</accession>
<gene>
    <name evidence="2" type="ORF">GOP47_0008839</name>
</gene>
<keyword evidence="3" id="KW-1185">Reference proteome</keyword>
<protein>
    <recommendedName>
        <fullName evidence="1">Peptidase C45 hydrolase domain-containing protein</fullName>
    </recommendedName>
</protein>
<evidence type="ECO:0000313" key="2">
    <source>
        <dbReference type="EMBL" id="KAI5076774.1"/>
    </source>
</evidence>
<name>A0A9D4UZC2_ADICA</name>
<dbReference type="InterPro" id="IPR005079">
    <property type="entry name" value="Peptidase_C45_hydrolase"/>
</dbReference>
<dbReference type="Proteomes" id="UP000886520">
    <property type="component" value="Chromosome 8"/>
</dbReference>
<proteinExistence type="predicted"/>
<reference evidence="2" key="1">
    <citation type="submission" date="2021-01" db="EMBL/GenBank/DDBJ databases">
        <title>Adiantum capillus-veneris genome.</title>
        <authorList>
            <person name="Fang Y."/>
            <person name="Liao Q."/>
        </authorList>
    </citation>
    <scope>NUCLEOTIDE SEQUENCE</scope>
    <source>
        <strain evidence="2">H3</strain>
        <tissue evidence="2">Leaf</tissue>
    </source>
</reference>
<dbReference type="OrthoDB" id="189997at2759"/>
<dbReference type="AlphaFoldDB" id="A0A9D4UZC2"/>
<dbReference type="Pfam" id="PF03417">
    <property type="entry name" value="AAT"/>
    <property type="match status" value="1"/>
</dbReference>
<dbReference type="PANTHER" id="PTHR34180:SF1">
    <property type="entry name" value="BETA-ALANYL-DOPAMINE_CARCININE HYDROLASE"/>
    <property type="match status" value="1"/>
</dbReference>
<dbReference type="NCBIfam" id="NF040521">
    <property type="entry name" value="C45_proenzyme"/>
    <property type="match status" value="1"/>
</dbReference>
<dbReference type="PANTHER" id="PTHR34180">
    <property type="entry name" value="PEPTIDASE C45"/>
    <property type="match status" value="1"/>
</dbReference>
<evidence type="ECO:0000259" key="1">
    <source>
        <dbReference type="Pfam" id="PF03417"/>
    </source>
</evidence>
<sequence>MMQNQEWLPSIRVDASDPYYMGLQIGRRFQHLIKSRISKDPFLHSQLLPFASTHEGQQLIEAFSDSNKRHYPRYWYELQGLADGSCVSLLEVLLLNFRKEVLPFLPSNCTSQVCHGEECSDISVCSSVAVLGHNEDANVSVKGHVFLVHASLPRQASFTAFTLAGELPSCAFGFNTHGVGFTLNAVPLSPQEVVAGGIGRNFISRDLLEATCLESACERIQVKELALGHSYNIFDVGLRRIVNVETASKGRFSVKEIGAEPFFHANMYRHLEVPQVEDQSSIHRHARAAELPKRTKEDFLSVLGDIEDQDYPLYMQGPLLQTLCTVLVDIDARKLTIYKERPCSAECGMPALLFDL</sequence>
<evidence type="ECO:0000313" key="3">
    <source>
        <dbReference type="Proteomes" id="UP000886520"/>
    </source>
</evidence>
<dbReference type="InterPro" id="IPR047801">
    <property type="entry name" value="Peptidase_C45"/>
</dbReference>
<organism evidence="2 3">
    <name type="scientific">Adiantum capillus-veneris</name>
    <name type="common">Maidenhair fern</name>
    <dbReference type="NCBI Taxonomy" id="13818"/>
    <lineage>
        <taxon>Eukaryota</taxon>
        <taxon>Viridiplantae</taxon>
        <taxon>Streptophyta</taxon>
        <taxon>Embryophyta</taxon>
        <taxon>Tracheophyta</taxon>
        <taxon>Polypodiopsida</taxon>
        <taxon>Polypodiidae</taxon>
        <taxon>Polypodiales</taxon>
        <taxon>Pteridineae</taxon>
        <taxon>Pteridaceae</taxon>
        <taxon>Vittarioideae</taxon>
        <taxon>Adiantum</taxon>
    </lineage>
</organism>
<dbReference type="InterPro" id="IPR047794">
    <property type="entry name" value="C45_proenzyme-like"/>
</dbReference>
<feature type="domain" description="Peptidase C45 hydrolase" evidence="1">
    <location>
        <begin position="129"/>
        <end position="342"/>
    </location>
</feature>
<dbReference type="Gene3D" id="3.60.60.10">
    <property type="entry name" value="Penicillin V Acylase, Chain A"/>
    <property type="match status" value="1"/>
</dbReference>